<dbReference type="SMART" id="SM00336">
    <property type="entry name" value="BBOX"/>
    <property type="match status" value="2"/>
</dbReference>
<keyword evidence="2 4" id="KW-0863">Zinc-finger</keyword>
<dbReference type="CDD" id="cd19821">
    <property type="entry name" value="Bbox1_BBX-like"/>
    <property type="match status" value="1"/>
</dbReference>
<dbReference type="InterPro" id="IPR000315">
    <property type="entry name" value="Znf_B-box"/>
</dbReference>
<dbReference type="PANTHER" id="PTHR31717:SF40">
    <property type="entry name" value="ZINC FINGER PROTEIN CONSTANS-LIKE 10"/>
    <property type="match status" value="1"/>
</dbReference>
<gene>
    <name evidence="6" type="ORF">Fot_15482</name>
</gene>
<evidence type="ECO:0000256" key="4">
    <source>
        <dbReference type="PROSITE-ProRule" id="PRU00024"/>
    </source>
</evidence>
<evidence type="ECO:0000256" key="3">
    <source>
        <dbReference type="ARBA" id="ARBA00022833"/>
    </source>
</evidence>
<sequence>MENICEFCMALRPVVYCKSDAARLCLSCDAKVHSANALSNRHPRTLVCEACRRRSVYVRCFDHEMFMCRSCDNNHHASSQHQKKVVRSYVGCPSAMHLAALWGFDLNELENKSSFKDQYVFASVTADSETEEGSSSQQTEVVKDDNQQKNTCMILQQILDLKRLQLSEGSDNSCLVRGKGKTDQSTFLYDTMSKVQMEYSLDQHYELQYMGSPHEEMPEESFLSQLGHLISTENPLQGDTFWQCKSPTFSNELWPQNMQDIGVCDQLQCFDDLHIPDVDLTFRNFEELFGGEQEQTRVLVDDESMACSFAEKHSSFSKPESVHARTIEDISRASSACIVQSADDNKLFDSSDQVLHFRTINEYPHPIQPSYSASSFSISRITAESSSSEYKDDGLFPKVNEQILLGASSNPENAKLDGKVNVIMRSKEKKKALWYVSTLY</sequence>
<proteinExistence type="predicted"/>
<dbReference type="Proteomes" id="UP001604277">
    <property type="component" value="Unassembled WGS sequence"/>
</dbReference>
<evidence type="ECO:0000256" key="2">
    <source>
        <dbReference type="ARBA" id="ARBA00022771"/>
    </source>
</evidence>
<dbReference type="EMBL" id="JBFOLJ010000004">
    <property type="protein sequence ID" value="KAL2546249.1"/>
    <property type="molecule type" value="Genomic_DNA"/>
</dbReference>
<evidence type="ECO:0000313" key="7">
    <source>
        <dbReference type="Proteomes" id="UP001604277"/>
    </source>
</evidence>
<evidence type="ECO:0000313" key="6">
    <source>
        <dbReference type="EMBL" id="KAL2546249.1"/>
    </source>
</evidence>
<evidence type="ECO:0000259" key="5">
    <source>
        <dbReference type="PROSITE" id="PS50119"/>
    </source>
</evidence>
<keyword evidence="7" id="KW-1185">Reference proteome</keyword>
<dbReference type="PANTHER" id="PTHR31717">
    <property type="entry name" value="ZINC FINGER PROTEIN CONSTANS-LIKE 10"/>
    <property type="match status" value="1"/>
</dbReference>
<reference evidence="7" key="1">
    <citation type="submission" date="2024-07" db="EMBL/GenBank/DDBJ databases">
        <title>Two chromosome-level genome assemblies of Korean endemic species Abeliophyllum distichum and Forsythia ovata (Oleaceae).</title>
        <authorList>
            <person name="Jang H."/>
        </authorList>
    </citation>
    <scope>NUCLEOTIDE SEQUENCE [LARGE SCALE GENOMIC DNA]</scope>
</reference>
<dbReference type="AlphaFoldDB" id="A0ABD1W9B6"/>
<evidence type="ECO:0000256" key="1">
    <source>
        <dbReference type="ARBA" id="ARBA00022723"/>
    </source>
</evidence>
<dbReference type="InterPro" id="IPR049808">
    <property type="entry name" value="CONSTANS-like_Bbox1"/>
</dbReference>
<keyword evidence="3" id="KW-0862">Zinc</keyword>
<keyword evidence="1" id="KW-0479">Metal-binding</keyword>
<name>A0ABD1W9B6_9LAMI</name>
<dbReference type="PROSITE" id="PS50119">
    <property type="entry name" value="ZF_BBOX"/>
    <property type="match status" value="1"/>
</dbReference>
<organism evidence="6 7">
    <name type="scientific">Forsythia ovata</name>
    <dbReference type="NCBI Taxonomy" id="205694"/>
    <lineage>
        <taxon>Eukaryota</taxon>
        <taxon>Viridiplantae</taxon>
        <taxon>Streptophyta</taxon>
        <taxon>Embryophyta</taxon>
        <taxon>Tracheophyta</taxon>
        <taxon>Spermatophyta</taxon>
        <taxon>Magnoliopsida</taxon>
        <taxon>eudicotyledons</taxon>
        <taxon>Gunneridae</taxon>
        <taxon>Pentapetalae</taxon>
        <taxon>asterids</taxon>
        <taxon>lamiids</taxon>
        <taxon>Lamiales</taxon>
        <taxon>Oleaceae</taxon>
        <taxon>Forsythieae</taxon>
        <taxon>Forsythia</taxon>
    </lineage>
</organism>
<comment type="caution">
    <text evidence="6">The sequence shown here is derived from an EMBL/GenBank/DDBJ whole genome shotgun (WGS) entry which is preliminary data.</text>
</comment>
<protein>
    <submittedName>
        <fullName evidence="6">Zinc finger protein</fullName>
    </submittedName>
</protein>
<accession>A0ABD1W9B6</accession>
<feature type="domain" description="B box-type" evidence="5">
    <location>
        <begin position="43"/>
        <end position="86"/>
    </location>
</feature>
<dbReference type="GO" id="GO:0008270">
    <property type="term" value="F:zinc ion binding"/>
    <property type="evidence" value="ECO:0007669"/>
    <property type="project" value="UniProtKB-KW"/>
</dbReference>